<accession>A0A238H4E8</accession>
<evidence type="ECO:0000313" key="2">
    <source>
        <dbReference type="Proteomes" id="UP000198460"/>
    </source>
</evidence>
<evidence type="ECO:0000313" key="1">
    <source>
        <dbReference type="EMBL" id="SMG00142.1"/>
    </source>
</evidence>
<dbReference type="AlphaFoldDB" id="A0A238H4E8"/>
<organism evidence="1 2">
    <name type="scientific">Burkholderia singularis</name>
    <dbReference type="NCBI Taxonomy" id="1503053"/>
    <lineage>
        <taxon>Bacteria</taxon>
        <taxon>Pseudomonadati</taxon>
        <taxon>Pseudomonadota</taxon>
        <taxon>Betaproteobacteria</taxon>
        <taxon>Burkholderiales</taxon>
        <taxon>Burkholderiaceae</taxon>
        <taxon>Burkholderia</taxon>
        <taxon>pseudomallei group</taxon>
    </lineage>
</organism>
<proteinExistence type="predicted"/>
<sequence length="44" mass="4695">MGKLKAGIADGNYFKFVRIGCGALYADASERALPIAYRARDSSA</sequence>
<protein>
    <submittedName>
        <fullName evidence="1">Uncharacterized protein</fullName>
    </submittedName>
</protein>
<dbReference type="EMBL" id="FXAN01000050">
    <property type="protein sequence ID" value="SMG00142.1"/>
    <property type="molecule type" value="Genomic_DNA"/>
</dbReference>
<gene>
    <name evidence="1" type="ORF">BSIN_0267</name>
</gene>
<name>A0A238H4E8_9BURK</name>
<dbReference type="Proteomes" id="UP000198460">
    <property type="component" value="Unassembled WGS sequence"/>
</dbReference>
<reference evidence="1 2" key="1">
    <citation type="submission" date="2017-04" db="EMBL/GenBank/DDBJ databases">
        <authorList>
            <person name="Afonso C.L."/>
            <person name="Miller P.J."/>
            <person name="Scott M.A."/>
            <person name="Spackman E."/>
            <person name="Goraichik I."/>
            <person name="Dimitrov K.M."/>
            <person name="Suarez D.L."/>
            <person name="Swayne D.E."/>
        </authorList>
    </citation>
    <scope>NUCLEOTIDE SEQUENCE [LARGE SCALE GENOMIC DNA]</scope>
    <source>
        <strain evidence="1">LMG 28154</strain>
    </source>
</reference>